<organism evidence="2 3">
    <name type="scientific">Pisum sativum</name>
    <name type="common">Garden pea</name>
    <name type="synonym">Lathyrus oleraceus</name>
    <dbReference type="NCBI Taxonomy" id="3888"/>
    <lineage>
        <taxon>Eukaryota</taxon>
        <taxon>Viridiplantae</taxon>
        <taxon>Streptophyta</taxon>
        <taxon>Embryophyta</taxon>
        <taxon>Tracheophyta</taxon>
        <taxon>Spermatophyta</taxon>
        <taxon>Magnoliopsida</taxon>
        <taxon>eudicotyledons</taxon>
        <taxon>Gunneridae</taxon>
        <taxon>Pentapetalae</taxon>
        <taxon>rosids</taxon>
        <taxon>fabids</taxon>
        <taxon>Fabales</taxon>
        <taxon>Fabaceae</taxon>
        <taxon>Papilionoideae</taxon>
        <taxon>50 kb inversion clade</taxon>
        <taxon>NPAAA clade</taxon>
        <taxon>Hologalegina</taxon>
        <taxon>IRL clade</taxon>
        <taxon>Fabeae</taxon>
        <taxon>Lathyrus</taxon>
    </lineage>
</organism>
<feature type="compositionally biased region" description="Low complexity" evidence="1">
    <location>
        <begin position="198"/>
        <end position="211"/>
    </location>
</feature>
<dbReference type="EMBL" id="JAMSHJ010000005">
    <property type="protein sequence ID" value="KAI5408008.1"/>
    <property type="molecule type" value="Genomic_DNA"/>
</dbReference>
<feature type="compositionally biased region" description="Basic and acidic residues" evidence="1">
    <location>
        <begin position="146"/>
        <end position="160"/>
    </location>
</feature>
<name>A0A9D5AGX7_PEA</name>
<protein>
    <submittedName>
        <fullName evidence="2">Uncharacterized protein</fullName>
    </submittedName>
</protein>
<accession>A0A9D5AGX7</accession>
<dbReference type="Gramene" id="Psat05G0402400-T1">
    <property type="protein sequence ID" value="KAI5408008.1"/>
    <property type="gene ID" value="KIW84_054024"/>
</dbReference>
<sequence length="296" mass="32498">MDASDVRNLEPFTIVKKPHSMTSLYLDPTNVKQNVDASVKIYFVPEIIGNVETSENTNKPRYVTTLSKSSMIVAERDNVDKNIRVLISQVLGIEPKTGIVPYISTSLGQTDNPTKTPLDKSDGNVSTQSPEKSEEKDDSDGTFGDLSDKEENSVEKKDQSTDIENIDDLDSDDEPIGKILSPGISKRLKRRKGKAVESSSKPSKSLKRSTSVGPTKGWSKCALVRLLWGTICSQCATWGEVFSRRHSNYSYSEAYLVVSDVSVIHAATTVCSECCSTSSKGCYSKGTWVQSTQAYK</sequence>
<comment type="caution">
    <text evidence="2">The sequence shown here is derived from an EMBL/GenBank/DDBJ whole genome shotgun (WGS) entry which is preliminary data.</text>
</comment>
<feature type="region of interest" description="Disordered" evidence="1">
    <location>
        <begin position="104"/>
        <end position="215"/>
    </location>
</feature>
<feature type="compositionally biased region" description="Acidic residues" evidence="1">
    <location>
        <begin position="164"/>
        <end position="174"/>
    </location>
</feature>
<evidence type="ECO:0000313" key="3">
    <source>
        <dbReference type="Proteomes" id="UP001058974"/>
    </source>
</evidence>
<proteinExistence type="predicted"/>
<gene>
    <name evidence="2" type="ORF">KIW84_054024</name>
</gene>
<evidence type="ECO:0000256" key="1">
    <source>
        <dbReference type="SAM" id="MobiDB-lite"/>
    </source>
</evidence>
<evidence type="ECO:0000313" key="2">
    <source>
        <dbReference type="EMBL" id="KAI5408008.1"/>
    </source>
</evidence>
<reference evidence="2 3" key="1">
    <citation type="journal article" date="2022" name="Nat. Genet.">
        <title>Improved pea reference genome and pan-genome highlight genomic features and evolutionary characteristics.</title>
        <authorList>
            <person name="Yang T."/>
            <person name="Liu R."/>
            <person name="Luo Y."/>
            <person name="Hu S."/>
            <person name="Wang D."/>
            <person name="Wang C."/>
            <person name="Pandey M.K."/>
            <person name="Ge S."/>
            <person name="Xu Q."/>
            <person name="Li N."/>
            <person name="Li G."/>
            <person name="Huang Y."/>
            <person name="Saxena R.K."/>
            <person name="Ji Y."/>
            <person name="Li M."/>
            <person name="Yan X."/>
            <person name="He Y."/>
            <person name="Liu Y."/>
            <person name="Wang X."/>
            <person name="Xiang C."/>
            <person name="Varshney R.K."/>
            <person name="Ding H."/>
            <person name="Gao S."/>
            <person name="Zong X."/>
        </authorList>
    </citation>
    <scope>NUCLEOTIDE SEQUENCE [LARGE SCALE GENOMIC DNA]</scope>
    <source>
        <strain evidence="2 3">cv. Zhongwan 6</strain>
    </source>
</reference>
<dbReference type="Proteomes" id="UP001058974">
    <property type="component" value="Chromosome 5"/>
</dbReference>
<keyword evidence="3" id="KW-1185">Reference proteome</keyword>
<dbReference type="AlphaFoldDB" id="A0A9D5AGX7"/>
<feature type="compositionally biased region" description="Polar residues" evidence="1">
    <location>
        <begin position="104"/>
        <end position="115"/>
    </location>
</feature>